<gene>
    <name evidence="2" type="ORF">AVEN_66545_1</name>
</gene>
<dbReference type="Proteomes" id="UP000499080">
    <property type="component" value="Unassembled WGS sequence"/>
</dbReference>
<dbReference type="OrthoDB" id="6434228at2759"/>
<dbReference type="EMBL" id="BGPR01056657">
    <property type="protein sequence ID" value="GBO33131.1"/>
    <property type="molecule type" value="Genomic_DNA"/>
</dbReference>
<dbReference type="SMART" id="SM00703">
    <property type="entry name" value="NRF"/>
    <property type="match status" value="1"/>
</dbReference>
<dbReference type="PANTHER" id="PTHR11161">
    <property type="entry name" value="O-ACYLTRANSFERASE"/>
    <property type="match status" value="1"/>
</dbReference>
<dbReference type="InterPro" id="IPR052728">
    <property type="entry name" value="O2_lipid_transport_reg"/>
</dbReference>
<dbReference type="Pfam" id="PF20146">
    <property type="entry name" value="NRF"/>
    <property type="match status" value="1"/>
</dbReference>
<evidence type="ECO:0000313" key="3">
    <source>
        <dbReference type="Proteomes" id="UP000499080"/>
    </source>
</evidence>
<dbReference type="InterPro" id="IPR006621">
    <property type="entry name" value="Nose-resist-to-fluoxetine_N"/>
</dbReference>
<organism evidence="2 3">
    <name type="scientific">Araneus ventricosus</name>
    <name type="common">Orbweaver spider</name>
    <name type="synonym">Epeira ventricosa</name>
    <dbReference type="NCBI Taxonomy" id="182803"/>
    <lineage>
        <taxon>Eukaryota</taxon>
        <taxon>Metazoa</taxon>
        <taxon>Ecdysozoa</taxon>
        <taxon>Arthropoda</taxon>
        <taxon>Chelicerata</taxon>
        <taxon>Arachnida</taxon>
        <taxon>Araneae</taxon>
        <taxon>Araneomorphae</taxon>
        <taxon>Entelegynae</taxon>
        <taxon>Araneoidea</taxon>
        <taxon>Araneidae</taxon>
        <taxon>Araneus</taxon>
    </lineage>
</organism>
<evidence type="ECO:0000259" key="1">
    <source>
        <dbReference type="SMART" id="SM00703"/>
    </source>
</evidence>
<proteinExistence type="predicted"/>
<reference evidence="2 3" key="1">
    <citation type="journal article" date="2019" name="Sci. Rep.">
        <title>Orb-weaving spider Araneus ventricosus genome elucidates the spidroin gene catalogue.</title>
        <authorList>
            <person name="Kono N."/>
            <person name="Nakamura H."/>
            <person name="Ohtoshi R."/>
            <person name="Moran D.A.P."/>
            <person name="Shinohara A."/>
            <person name="Yoshida Y."/>
            <person name="Fujiwara M."/>
            <person name="Mori M."/>
            <person name="Tomita M."/>
            <person name="Arakawa K."/>
        </authorList>
    </citation>
    <scope>NUCLEOTIDE SEQUENCE [LARGE SCALE GENOMIC DNA]</scope>
</reference>
<name>A0A4Y2W8A1_ARAVE</name>
<accession>A0A4Y2W8A1</accession>
<dbReference type="AlphaFoldDB" id="A0A4Y2W8A1"/>
<evidence type="ECO:0000313" key="2">
    <source>
        <dbReference type="EMBL" id="GBO33131.1"/>
    </source>
</evidence>
<dbReference type="PANTHER" id="PTHR11161:SF0">
    <property type="entry name" value="O-ACYLTRANSFERASE LIKE PROTEIN"/>
    <property type="match status" value="1"/>
</dbReference>
<feature type="non-terminal residue" evidence="2">
    <location>
        <position position="179"/>
    </location>
</feature>
<keyword evidence="3" id="KW-1185">Reference proteome</keyword>
<comment type="caution">
    <text evidence="2">The sequence shown here is derived from an EMBL/GenBank/DDBJ whole genome shotgun (WGS) entry which is preliminary data.</text>
</comment>
<feature type="domain" description="Nose resistant-to-fluoxetine protein N-terminal" evidence="1">
    <location>
        <begin position="98"/>
        <end position="179"/>
    </location>
</feature>
<sequence>MKIRTFLKMKFIIQEIFIFLTFDIYFCSAVSFQNEGNEESFHNYDLLKLVEKSAKHINTSQSLKLLSEENIDTINEFEKILPVSIQSTLLDMFPEAASNKCAEDLKYVFENLLYPAGWAIKMLDSYGKPKSGILAGNLKWLGQYDECVEIQAPSKENTNVGGFSGKYCTLQIPLKLGTV</sequence>
<protein>
    <recommendedName>
        <fullName evidence="1">Nose resistant-to-fluoxetine protein N-terminal domain-containing protein</fullName>
    </recommendedName>
</protein>